<evidence type="ECO:0000256" key="1">
    <source>
        <dbReference type="SAM" id="MobiDB-lite"/>
    </source>
</evidence>
<comment type="caution">
    <text evidence="2">The sequence shown here is derived from an EMBL/GenBank/DDBJ whole genome shotgun (WGS) entry which is preliminary data.</text>
</comment>
<sequence length="293" mass="32737">MQVAVGRIRARLRSDVEAHPGLPRVQRTIAEFISSTLNRLNQELRRRDLDRDLLWSEVVALLYADRHARLVPLLSQRARGVALLRRHRKPPQRHARRPSSDPESQGSASTAALSRQAGIRARCEERRQSLLKKEEGSRSSWWLRRRARVYERWEGQREVSFLPFTAFVSASRYGALTAQGTRVGDAVRSGGRCGVLAGARGTCLSRDRRDGPAQFSCFAFSLFTWFEAACSLTLQIEHRCLAGARPRIFRESCLASSPSSSLLANPNNHHGASPRRAERAKPSSGAHQLAALA</sequence>
<feature type="compositionally biased region" description="Low complexity" evidence="1">
    <location>
        <begin position="257"/>
        <end position="268"/>
    </location>
</feature>
<feature type="compositionally biased region" description="Polar residues" evidence="1">
    <location>
        <begin position="101"/>
        <end position="113"/>
    </location>
</feature>
<protein>
    <submittedName>
        <fullName evidence="2">Uncharacterized protein</fullName>
    </submittedName>
</protein>
<reference evidence="2 3" key="1">
    <citation type="journal article" date="2018" name="Elife">
        <title>Functional genomics of lipid metabolism in the oleaginous yeast Rhodosporidium toruloides.</title>
        <authorList>
            <person name="Coradetti S.T."/>
            <person name="Pinel D."/>
            <person name="Geiselman G."/>
            <person name="Ito M."/>
            <person name="Mondo S."/>
            <person name="Reilly M.C."/>
            <person name="Cheng Y.F."/>
            <person name="Bauer S."/>
            <person name="Grigoriev I."/>
            <person name="Gladden J.M."/>
            <person name="Simmons B.A."/>
            <person name="Brem R."/>
            <person name="Arkin A.P."/>
            <person name="Skerker J.M."/>
        </authorList>
    </citation>
    <scope>NUCLEOTIDE SEQUENCE [LARGE SCALE GENOMIC DNA]</scope>
    <source>
        <strain evidence="2 3">NBRC 0880</strain>
    </source>
</reference>
<evidence type="ECO:0000313" key="3">
    <source>
        <dbReference type="Proteomes" id="UP000239560"/>
    </source>
</evidence>
<proteinExistence type="predicted"/>
<feature type="compositionally biased region" description="Basic residues" evidence="1">
    <location>
        <begin position="84"/>
        <end position="97"/>
    </location>
</feature>
<evidence type="ECO:0000313" key="2">
    <source>
        <dbReference type="EMBL" id="PRQ77325.1"/>
    </source>
</evidence>
<dbReference type="AlphaFoldDB" id="A0A2T0AH56"/>
<gene>
    <name evidence="2" type="ORF">AAT19DRAFT_8393</name>
</gene>
<feature type="region of interest" description="Disordered" evidence="1">
    <location>
        <begin position="84"/>
        <end position="119"/>
    </location>
</feature>
<dbReference type="Proteomes" id="UP000239560">
    <property type="component" value="Unassembled WGS sequence"/>
</dbReference>
<dbReference type="EMBL" id="LCTV02000001">
    <property type="protein sequence ID" value="PRQ77325.1"/>
    <property type="molecule type" value="Genomic_DNA"/>
</dbReference>
<accession>A0A2T0AH56</accession>
<organism evidence="2 3">
    <name type="scientific">Rhodotorula toruloides</name>
    <name type="common">Yeast</name>
    <name type="synonym">Rhodosporidium toruloides</name>
    <dbReference type="NCBI Taxonomy" id="5286"/>
    <lineage>
        <taxon>Eukaryota</taxon>
        <taxon>Fungi</taxon>
        <taxon>Dikarya</taxon>
        <taxon>Basidiomycota</taxon>
        <taxon>Pucciniomycotina</taxon>
        <taxon>Microbotryomycetes</taxon>
        <taxon>Sporidiobolales</taxon>
        <taxon>Sporidiobolaceae</taxon>
        <taxon>Rhodotorula</taxon>
    </lineage>
</organism>
<name>A0A2T0AH56_RHOTO</name>
<feature type="region of interest" description="Disordered" evidence="1">
    <location>
        <begin position="257"/>
        <end position="293"/>
    </location>
</feature>